<evidence type="ECO:0000313" key="3">
    <source>
        <dbReference type="Proteomes" id="UP001221898"/>
    </source>
</evidence>
<accession>A0AAD7WUW0</accession>
<reference evidence="2" key="1">
    <citation type="journal article" date="2023" name="Science">
        <title>Genome structures resolve the early diversification of teleost fishes.</title>
        <authorList>
            <person name="Parey E."/>
            <person name="Louis A."/>
            <person name="Montfort J."/>
            <person name="Bouchez O."/>
            <person name="Roques C."/>
            <person name="Iampietro C."/>
            <person name="Lluch J."/>
            <person name="Castinel A."/>
            <person name="Donnadieu C."/>
            <person name="Desvignes T."/>
            <person name="Floi Bucao C."/>
            <person name="Jouanno E."/>
            <person name="Wen M."/>
            <person name="Mejri S."/>
            <person name="Dirks R."/>
            <person name="Jansen H."/>
            <person name="Henkel C."/>
            <person name="Chen W.J."/>
            <person name="Zahm M."/>
            <person name="Cabau C."/>
            <person name="Klopp C."/>
            <person name="Thompson A.W."/>
            <person name="Robinson-Rechavi M."/>
            <person name="Braasch I."/>
            <person name="Lecointre G."/>
            <person name="Bobe J."/>
            <person name="Postlethwait J.H."/>
            <person name="Berthelot C."/>
            <person name="Roest Crollius H."/>
            <person name="Guiguen Y."/>
        </authorList>
    </citation>
    <scope>NUCLEOTIDE SEQUENCE</scope>
    <source>
        <strain evidence="2">NC1722</strain>
    </source>
</reference>
<name>A0AAD7WUW0_9TELE</name>
<dbReference type="Proteomes" id="UP001221898">
    <property type="component" value="Unassembled WGS sequence"/>
</dbReference>
<dbReference type="AlphaFoldDB" id="A0AAD7WUW0"/>
<dbReference type="EMBL" id="JAINUG010000027">
    <property type="protein sequence ID" value="KAJ8410411.1"/>
    <property type="molecule type" value="Genomic_DNA"/>
</dbReference>
<keyword evidence="3" id="KW-1185">Reference proteome</keyword>
<evidence type="ECO:0000313" key="2">
    <source>
        <dbReference type="EMBL" id="KAJ8410411.1"/>
    </source>
</evidence>
<organism evidence="2 3">
    <name type="scientific">Aldrovandia affinis</name>
    <dbReference type="NCBI Taxonomy" id="143900"/>
    <lineage>
        <taxon>Eukaryota</taxon>
        <taxon>Metazoa</taxon>
        <taxon>Chordata</taxon>
        <taxon>Craniata</taxon>
        <taxon>Vertebrata</taxon>
        <taxon>Euteleostomi</taxon>
        <taxon>Actinopterygii</taxon>
        <taxon>Neopterygii</taxon>
        <taxon>Teleostei</taxon>
        <taxon>Notacanthiformes</taxon>
        <taxon>Halosauridae</taxon>
        <taxon>Aldrovandia</taxon>
    </lineage>
</organism>
<proteinExistence type="predicted"/>
<comment type="caution">
    <text evidence="2">The sequence shown here is derived from an EMBL/GenBank/DDBJ whole genome shotgun (WGS) entry which is preliminary data.</text>
</comment>
<feature type="region of interest" description="Disordered" evidence="1">
    <location>
        <begin position="44"/>
        <end position="66"/>
    </location>
</feature>
<gene>
    <name evidence="2" type="ORF">AAFF_G00203920</name>
</gene>
<sequence length="118" mass="12902">MLLGEGWWEAFQGSLIRNETAVSSEPAHRVPPTLSRRVGIDSLASAPAANPGEQMRAPTVPPEGLDRTVKKKLCSKARPGPKLSHACNYTCRAFASLTLLRAEASTYPPEHSQRRRLP</sequence>
<evidence type="ECO:0000256" key="1">
    <source>
        <dbReference type="SAM" id="MobiDB-lite"/>
    </source>
</evidence>
<protein>
    <submittedName>
        <fullName evidence="2">Uncharacterized protein</fullName>
    </submittedName>
</protein>